<evidence type="ECO:0000313" key="3">
    <source>
        <dbReference type="Proteomes" id="UP000061587"/>
    </source>
</evidence>
<evidence type="ECO:0000313" key="2">
    <source>
        <dbReference type="EMBL" id="ALK85625.1"/>
    </source>
</evidence>
<sequence length="415" mass="47483">MIKSRMKRSMIIQFTIGNFLSFKEQSTLSLAASALKEIQVPAEDIIFSVGTAGLLLMKSAVVYGANASGKSNFIKAFEFFKWYVINSSKDIQAGERVNIESFRLNSLTAGEPSYFEAIFCDEDNQYRYGFEADNSSVHSEWLYQKANKKRAKEVELFYREKDSFDIHTKFAVGKELAGKRMVRANALLLSVAAQFNDPTAVEIMKWLNDTTIISGSNDEKIWNTATIQLDDIRMKQRIVEFSRYADLGIENIEKIDNTIVSTHTQYDDEGNEVKAVTFPFRKNESEGTIKYFSLAYPIIDALDNGKRLIIDEFDSKMHPLLTCRIITLFNSKETNPKNAQLIFTTHDTNLLSANIFRRDQIWFTQKDRYGATELYSLAEYKVRNDASFEKDYLSGKYGAIPIVGDLTRLFNTREK</sequence>
<dbReference type="Pfam" id="PF13304">
    <property type="entry name" value="AAA_21"/>
    <property type="match status" value="1"/>
</dbReference>
<dbReference type="GO" id="GO:0016887">
    <property type="term" value="F:ATP hydrolysis activity"/>
    <property type="evidence" value="ECO:0007669"/>
    <property type="project" value="InterPro"/>
</dbReference>
<evidence type="ECO:0000259" key="1">
    <source>
        <dbReference type="Pfam" id="PF13304"/>
    </source>
</evidence>
<reference evidence="3" key="1">
    <citation type="submission" date="2015-10" db="EMBL/GenBank/DDBJ databases">
        <title>Extensive mobilome-driven genome diversification in gut-associated Bacteroides vulgatus mpk.</title>
        <authorList>
            <person name="Beier S."/>
            <person name="Lange A."/>
            <person name="Huson D.H."/>
            <person name="Frick J.-S."/>
            <person name="Autenrieth I.B."/>
        </authorList>
    </citation>
    <scope>NUCLEOTIDE SEQUENCE [LARGE SCALE GENOMIC DNA]</scope>
    <source>
        <strain evidence="3">mpk</strain>
    </source>
</reference>
<dbReference type="SUPFAM" id="SSF52540">
    <property type="entry name" value="P-loop containing nucleoside triphosphate hydrolases"/>
    <property type="match status" value="1"/>
</dbReference>
<dbReference type="PANTHER" id="PTHR40396:SF1">
    <property type="entry name" value="ATPASE AAA-TYPE CORE DOMAIN-CONTAINING PROTEIN"/>
    <property type="match status" value="1"/>
</dbReference>
<dbReference type="AlphaFoldDB" id="A0A0P0LBB1"/>
<dbReference type="InterPro" id="IPR027417">
    <property type="entry name" value="P-loop_NTPase"/>
</dbReference>
<proteinExistence type="predicted"/>
<gene>
    <name evidence="2" type="ORF">BvMPK_3044</name>
</gene>
<dbReference type="InterPro" id="IPR003959">
    <property type="entry name" value="ATPase_AAA_core"/>
</dbReference>
<dbReference type="Gene3D" id="3.40.50.300">
    <property type="entry name" value="P-loop containing nucleotide triphosphate hydrolases"/>
    <property type="match status" value="1"/>
</dbReference>
<dbReference type="GO" id="GO:0005524">
    <property type="term" value="F:ATP binding"/>
    <property type="evidence" value="ECO:0007669"/>
    <property type="project" value="InterPro"/>
</dbReference>
<protein>
    <submittedName>
        <fullName evidence="2">ATPase involved in transport</fullName>
    </submittedName>
</protein>
<dbReference type="PANTHER" id="PTHR40396">
    <property type="entry name" value="ATPASE-LIKE PROTEIN"/>
    <property type="match status" value="1"/>
</dbReference>
<organism evidence="2 3">
    <name type="scientific">Phocaeicola vulgatus</name>
    <name type="common">Bacteroides vulgatus</name>
    <dbReference type="NCBI Taxonomy" id="821"/>
    <lineage>
        <taxon>Bacteria</taxon>
        <taxon>Pseudomonadati</taxon>
        <taxon>Bacteroidota</taxon>
        <taxon>Bacteroidia</taxon>
        <taxon>Bacteroidales</taxon>
        <taxon>Bacteroidaceae</taxon>
        <taxon>Phocaeicola</taxon>
    </lineage>
</organism>
<dbReference type="PATRIC" id="fig|821.40.peg.3657"/>
<dbReference type="Proteomes" id="UP000061587">
    <property type="component" value="Chromosome"/>
</dbReference>
<feature type="domain" description="ATPase AAA-type core" evidence="1">
    <location>
        <begin position="60"/>
        <end position="352"/>
    </location>
</feature>
<accession>A0A0P0LBB1</accession>
<reference evidence="2 3" key="2">
    <citation type="journal article" date="2016" name="Genome Biol. Evol.">
        <title>Extensive mobilome-driven genome diversification in mouse gut-associated Bacteroides vulgatus mpk.</title>
        <authorList>
            <person name="Lange A."/>
            <person name="Beier S."/>
            <person name="Steimle A."/>
            <person name="Autenrieth I.B."/>
            <person name="Huson D.H."/>
            <person name="Frick J.S."/>
        </authorList>
    </citation>
    <scope>NUCLEOTIDE SEQUENCE [LARGE SCALE GENOMIC DNA]</scope>
    <source>
        <strain evidence="3">mpk</strain>
    </source>
</reference>
<dbReference type="EMBL" id="CP013020">
    <property type="protein sequence ID" value="ALK85625.1"/>
    <property type="molecule type" value="Genomic_DNA"/>
</dbReference>
<name>A0A0P0LBB1_PHOVU</name>